<keyword evidence="6" id="KW-0472">Membrane</keyword>
<dbReference type="AlphaFoldDB" id="A0A7J0BQA1"/>
<keyword evidence="4" id="KW-0812">Transmembrane</keyword>
<accession>A0A7J0BQA1</accession>
<name>A0A7J0BQA1_9BACT</name>
<gene>
    <name evidence="9" type="ORF">DSM19430T_05710</name>
</gene>
<dbReference type="RefSeq" id="WP_174408548.1">
    <property type="nucleotide sequence ID" value="NZ_BLVP01000001.1"/>
</dbReference>
<comment type="similarity">
    <text evidence="2">Belongs to the OmpP1/FadL family.</text>
</comment>
<feature type="chain" id="PRO_5029491292" evidence="8">
    <location>
        <begin position="25"/>
        <end position="414"/>
    </location>
</feature>
<evidence type="ECO:0000256" key="1">
    <source>
        <dbReference type="ARBA" id="ARBA00004571"/>
    </source>
</evidence>
<evidence type="ECO:0000256" key="6">
    <source>
        <dbReference type="ARBA" id="ARBA00023136"/>
    </source>
</evidence>
<evidence type="ECO:0000256" key="2">
    <source>
        <dbReference type="ARBA" id="ARBA00008163"/>
    </source>
</evidence>
<keyword evidence="10" id="KW-1185">Reference proteome</keyword>
<comment type="subcellular location">
    <subcellularLocation>
        <location evidence="1">Cell outer membrane</location>
        <topology evidence="1">Multi-pass membrane protein</topology>
    </subcellularLocation>
</comment>
<feature type="signal peptide" evidence="8">
    <location>
        <begin position="1"/>
        <end position="24"/>
    </location>
</feature>
<evidence type="ECO:0000256" key="7">
    <source>
        <dbReference type="ARBA" id="ARBA00023237"/>
    </source>
</evidence>
<keyword evidence="5 8" id="KW-0732">Signal</keyword>
<organism evidence="9 10">
    <name type="scientific">Desulfovibrio psychrotolerans</name>
    <dbReference type="NCBI Taxonomy" id="415242"/>
    <lineage>
        <taxon>Bacteria</taxon>
        <taxon>Pseudomonadati</taxon>
        <taxon>Thermodesulfobacteriota</taxon>
        <taxon>Desulfovibrionia</taxon>
        <taxon>Desulfovibrionales</taxon>
        <taxon>Desulfovibrionaceae</taxon>
        <taxon>Desulfovibrio</taxon>
    </lineage>
</organism>
<comment type="caution">
    <text evidence="9">The sequence shown here is derived from an EMBL/GenBank/DDBJ whole genome shotgun (WGS) entry which is preliminary data.</text>
</comment>
<evidence type="ECO:0000313" key="10">
    <source>
        <dbReference type="Proteomes" id="UP000503820"/>
    </source>
</evidence>
<dbReference type="PANTHER" id="PTHR35093:SF8">
    <property type="entry name" value="OUTER MEMBRANE PROTEIN NMB0088-RELATED"/>
    <property type="match status" value="1"/>
</dbReference>
<dbReference type="GO" id="GO:0015483">
    <property type="term" value="F:long-chain fatty acid transporting porin activity"/>
    <property type="evidence" value="ECO:0007669"/>
    <property type="project" value="TreeGrafter"/>
</dbReference>
<dbReference type="InterPro" id="IPR005017">
    <property type="entry name" value="OMPP1/FadL/TodX"/>
</dbReference>
<dbReference type="Pfam" id="PF03349">
    <property type="entry name" value="Toluene_X"/>
    <property type="match status" value="1"/>
</dbReference>
<evidence type="ECO:0000256" key="8">
    <source>
        <dbReference type="SAM" id="SignalP"/>
    </source>
</evidence>
<evidence type="ECO:0000256" key="5">
    <source>
        <dbReference type="ARBA" id="ARBA00022729"/>
    </source>
</evidence>
<dbReference type="Gene3D" id="2.40.160.60">
    <property type="entry name" value="Outer membrane protein transport protein (OMPP1/FadL/TodX)"/>
    <property type="match status" value="1"/>
</dbReference>
<keyword evidence="7" id="KW-0998">Cell outer membrane</keyword>
<dbReference type="PANTHER" id="PTHR35093">
    <property type="entry name" value="OUTER MEMBRANE PROTEIN NMB0088-RELATED"/>
    <property type="match status" value="1"/>
</dbReference>
<protein>
    <submittedName>
        <fullName evidence="9">Membrane protein</fullName>
    </submittedName>
</protein>
<evidence type="ECO:0000256" key="4">
    <source>
        <dbReference type="ARBA" id="ARBA00022692"/>
    </source>
</evidence>
<sequence>MKRRLVSVTVCLVCLFAFTVSASAAGFALYEYSARGNALGGAVIARADDPSTIAFNPAGLTQLEGTQVATGVSAILPNMDVKVNGDKVHGQNNVWLPPHLYMTHKYNDKWSFGVGMYTRFGLGTEYDADWAGKANVTHAVVQSYSINPNVAYQVNDNLSLAVGVEYIHVMMEIDKTISLAPFALAGGVLSKTKAEGYGTALTLGMLYKFNDQWRLGVGYHSQAEIGASGDQRFHDVPAAVGGLFPNNHVTGTVILPEMINVGLVYYPWEDLSIEVGGVYTRWSTYNRLRFEFSKPVGGSFHSDTPKDWEDVWRYNVGVEYAATDWMKLRVGYTYDESPLNDSQLDYLIPGNDRQLYSVGVGFNYDAWTLDLSYTYLWMKGRDYANTRTVTGVNPNSHSMNARTDIYGVTLGYKF</sequence>
<evidence type="ECO:0000256" key="3">
    <source>
        <dbReference type="ARBA" id="ARBA00022452"/>
    </source>
</evidence>
<dbReference type="SUPFAM" id="SSF56935">
    <property type="entry name" value="Porins"/>
    <property type="match status" value="1"/>
</dbReference>
<proteinExistence type="inferred from homology"/>
<evidence type="ECO:0000313" key="9">
    <source>
        <dbReference type="EMBL" id="GFM35887.1"/>
    </source>
</evidence>
<dbReference type="GO" id="GO:0009279">
    <property type="term" value="C:cell outer membrane"/>
    <property type="evidence" value="ECO:0007669"/>
    <property type="project" value="UniProtKB-SubCell"/>
</dbReference>
<reference evidence="9 10" key="1">
    <citation type="submission" date="2020-05" db="EMBL/GenBank/DDBJ databases">
        <title>Draft genome sequence of Desulfovibrio psychrotolerans JS1T.</title>
        <authorList>
            <person name="Ueno A."/>
            <person name="Tamazawa S."/>
            <person name="Tamamura S."/>
            <person name="Murakami T."/>
            <person name="Kiyama T."/>
            <person name="Inomata H."/>
            <person name="Amano Y."/>
            <person name="Miyakawa K."/>
            <person name="Tamaki H."/>
            <person name="Naganuma T."/>
            <person name="Kaneko K."/>
        </authorList>
    </citation>
    <scope>NUCLEOTIDE SEQUENCE [LARGE SCALE GENOMIC DNA]</scope>
    <source>
        <strain evidence="9 10">JS1</strain>
    </source>
</reference>
<dbReference type="EMBL" id="BLVP01000001">
    <property type="protein sequence ID" value="GFM35887.1"/>
    <property type="molecule type" value="Genomic_DNA"/>
</dbReference>
<keyword evidence="3" id="KW-1134">Transmembrane beta strand</keyword>
<dbReference type="Proteomes" id="UP000503820">
    <property type="component" value="Unassembled WGS sequence"/>
</dbReference>